<proteinExistence type="predicted"/>
<dbReference type="RefSeq" id="WP_190201041.1">
    <property type="nucleotide sequence ID" value="NZ_BMWE01000023.1"/>
</dbReference>
<accession>A0ABQ3AF28</accession>
<keyword evidence="2" id="KW-1185">Reference proteome</keyword>
<comment type="caution">
    <text evidence="1">The sequence shown here is derived from an EMBL/GenBank/DDBJ whole genome shotgun (WGS) entry which is preliminary data.</text>
</comment>
<sequence>MKPEDSALLRYAVNKINEDIREGSFSSQDEDATGSALLLAMDEAIGLSDELAPDDYNWFLSEMDSRRRVRKKMMAKIRRTHLRRWGRGLLLFDDVLTTAEVLNGAVQDAIGKWVLDGEPAIKRDSLLGVQGILGGKALKCLLLLSLHSRACSISNEIRLLAEHGFPEAVRARTRSLHELGVITLALSALGQLDTSVSDRYGAWTLAEARKEARAIAAQGGTPDPLDDQEAELERRAAAAWGSDFFRQNGWAAPLFPGRRPPVPFSDIEQLVNMEHMRGFYMAGNDAIHAGPSALMDRLRLRNGSAFTTVSEVQHQTVRHFLAAAVIVLSDLGATVCRVAASITGDFDLLTGVKLVRDAEDRAVSEFKNDGMRA</sequence>
<evidence type="ECO:0000313" key="2">
    <source>
        <dbReference type="Proteomes" id="UP000653308"/>
    </source>
</evidence>
<gene>
    <name evidence="1" type="ORF">GCM10010384_59550</name>
</gene>
<dbReference type="Proteomes" id="UP000653308">
    <property type="component" value="Unassembled WGS sequence"/>
</dbReference>
<dbReference type="Pfam" id="PF18928">
    <property type="entry name" value="DUF5677"/>
    <property type="match status" value="1"/>
</dbReference>
<dbReference type="EMBL" id="BMWE01000023">
    <property type="protein sequence ID" value="GGY44869.1"/>
    <property type="molecule type" value="Genomic_DNA"/>
</dbReference>
<protein>
    <submittedName>
        <fullName evidence="1">Uncharacterized protein</fullName>
    </submittedName>
</protein>
<dbReference type="InterPro" id="IPR043733">
    <property type="entry name" value="DUF5677"/>
</dbReference>
<reference evidence="2" key="1">
    <citation type="journal article" date="2019" name="Int. J. Syst. Evol. Microbiol.">
        <title>The Global Catalogue of Microorganisms (GCM) 10K type strain sequencing project: providing services to taxonomists for standard genome sequencing and annotation.</title>
        <authorList>
            <consortium name="The Broad Institute Genomics Platform"/>
            <consortium name="The Broad Institute Genome Sequencing Center for Infectious Disease"/>
            <person name="Wu L."/>
            <person name="Ma J."/>
        </authorList>
    </citation>
    <scope>NUCLEOTIDE SEQUENCE [LARGE SCALE GENOMIC DNA]</scope>
    <source>
        <strain evidence="2">JCM 4957</strain>
    </source>
</reference>
<evidence type="ECO:0000313" key="1">
    <source>
        <dbReference type="EMBL" id="GGY44869.1"/>
    </source>
</evidence>
<organism evidence="1 2">
    <name type="scientific">Streptomyces djakartensis</name>
    <dbReference type="NCBI Taxonomy" id="68193"/>
    <lineage>
        <taxon>Bacteria</taxon>
        <taxon>Bacillati</taxon>
        <taxon>Actinomycetota</taxon>
        <taxon>Actinomycetes</taxon>
        <taxon>Kitasatosporales</taxon>
        <taxon>Streptomycetaceae</taxon>
        <taxon>Streptomyces</taxon>
    </lineage>
</organism>
<name>A0ABQ3AF28_9ACTN</name>